<reference evidence="1" key="1">
    <citation type="submission" date="2021-02" db="EMBL/GenBank/DDBJ databases">
        <authorList>
            <consortium name="DOE Joint Genome Institute"/>
            <person name="Ahrendt S."/>
            <person name="Looney B.P."/>
            <person name="Miyauchi S."/>
            <person name="Morin E."/>
            <person name="Drula E."/>
            <person name="Courty P.E."/>
            <person name="Chicoki N."/>
            <person name="Fauchery L."/>
            <person name="Kohler A."/>
            <person name="Kuo A."/>
            <person name="Labutti K."/>
            <person name="Pangilinan J."/>
            <person name="Lipzen A."/>
            <person name="Riley R."/>
            <person name="Andreopoulos W."/>
            <person name="He G."/>
            <person name="Johnson J."/>
            <person name="Barry K.W."/>
            <person name="Grigoriev I.V."/>
            <person name="Nagy L."/>
            <person name="Hibbett D."/>
            <person name="Henrissat B."/>
            <person name="Matheny P.B."/>
            <person name="Labbe J."/>
            <person name="Martin F."/>
        </authorList>
    </citation>
    <scope>NUCLEOTIDE SEQUENCE</scope>
    <source>
        <strain evidence="1">EC-137</strain>
    </source>
</reference>
<keyword evidence="2" id="KW-1185">Reference proteome</keyword>
<protein>
    <submittedName>
        <fullName evidence="1">RNA polymerase Rpc34 subunit-domain-containing protein</fullName>
    </submittedName>
</protein>
<dbReference type="EMBL" id="MU273466">
    <property type="protein sequence ID" value="KAI0037057.1"/>
    <property type="molecule type" value="Genomic_DNA"/>
</dbReference>
<sequence>MSGKKSSGRNPSALEKKIHKAALAAKRPLTQKEIDVLAPDSAKRTDALNYLAAAGLMKAQQASGGTLLWRAVTQEEFNIKQDLNTEEDMVLTQIQNAGNQGIWTKHLKTKTDLHQTVIDRCLKSLTSKQLIKVVKNVKYPTRKIYMLSSIDPSVELTGGPWYTDSEFDSEFIKNLCAACLRYIRDCTFPRQKADLPSSAQPLYAPSSSPDYPSTKQIQAWITRSKITPTKLSEEHVEELLNVLVLDGDIERLPAYGAAMFAANNDRDDSDSEPESDQDARKSKKRKKGSSSSEPKKRPRTVDSSDSASDSEGERRRKKSKKRRRSRSDDEDDKPRKRKKRQDESEDEDASDSEDERKRKRSKSKSSRRTSLTSSAVAASESDSNDSETTSDDDRHSRKRSRSKLSAGSSRKRKDKGRERSSSPAYDPFGTDAGAGGAYVYRAIRQERVALGWAQAPYGPVNPPGCEYYSDWLAKAVAALE</sequence>
<proteinExistence type="predicted"/>
<organism evidence="1 2">
    <name type="scientific">Vararia minispora EC-137</name>
    <dbReference type="NCBI Taxonomy" id="1314806"/>
    <lineage>
        <taxon>Eukaryota</taxon>
        <taxon>Fungi</taxon>
        <taxon>Dikarya</taxon>
        <taxon>Basidiomycota</taxon>
        <taxon>Agaricomycotina</taxon>
        <taxon>Agaricomycetes</taxon>
        <taxon>Russulales</taxon>
        <taxon>Lachnocladiaceae</taxon>
        <taxon>Vararia</taxon>
    </lineage>
</organism>
<evidence type="ECO:0000313" key="2">
    <source>
        <dbReference type="Proteomes" id="UP000814128"/>
    </source>
</evidence>
<name>A0ACB8QZN9_9AGAM</name>
<gene>
    <name evidence="1" type="ORF">K488DRAFT_75614</name>
</gene>
<evidence type="ECO:0000313" key="1">
    <source>
        <dbReference type="EMBL" id="KAI0037057.1"/>
    </source>
</evidence>
<comment type="caution">
    <text evidence="1">The sequence shown here is derived from an EMBL/GenBank/DDBJ whole genome shotgun (WGS) entry which is preliminary data.</text>
</comment>
<reference evidence="1" key="2">
    <citation type="journal article" date="2022" name="New Phytol.">
        <title>Evolutionary transition to the ectomycorrhizal habit in the genomes of a hyperdiverse lineage of mushroom-forming fungi.</title>
        <authorList>
            <person name="Looney B."/>
            <person name="Miyauchi S."/>
            <person name="Morin E."/>
            <person name="Drula E."/>
            <person name="Courty P.E."/>
            <person name="Kohler A."/>
            <person name="Kuo A."/>
            <person name="LaButti K."/>
            <person name="Pangilinan J."/>
            <person name="Lipzen A."/>
            <person name="Riley R."/>
            <person name="Andreopoulos W."/>
            <person name="He G."/>
            <person name="Johnson J."/>
            <person name="Nolan M."/>
            <person name="Tritt A."/>
            <person name="Barry K.W."/>
            <person name="Grigoriev I.V."/>
            <person name="Nagy L.G."/>
            <person name="Hibbett D."/>
            <person name="Henrissat B."/>
            <person name="Matheny P.B."/>
            <person name="Labbe J."/>
            <person name="Martin F.M."/>
        </authorList>
    </citation>
    <scope>NUCLEOTIDE SEQUENCE</scope>
    <source>
        <strain evidence="1">EC-137</strain>
    </source>
</reference>
<accession>A0ACB8QZN9</accession>
<dbReference type="Proteomes" id="UP000814128">
    <property type="component" value="Unassembled WGS sequence"/>
</dbReference>